<evidence type="ECO:0000256" key="1">
    <source>
        <dbReference type="SAM" id="MobiDB-lite"/>
    </source>
</evidence>
<protein>
    <submittedName>
        <fullName evidence="2">Uncharacterized protein</fullName>
    </submittedName>
</protein>
<keyword evidence="3" id="KW-1185">Reference proteome</keyword>
<dbReference type="EMBL" id="JAUPFM010000003">
    <property type="protein sequence ID" value="KAK2856660.1"/>
    <property type="molecule type" value="Genomic_DNA"/>
</dbReference>
<evidence type="ECO:0000313" key="2">
    <source>
        <dbReference type="EMBL" id="KAK2856660.1"/>
    </source>
</evidence>
<evidence type="ECO:0000313" key="3">
    <source>
        <dbReference type="Proteomes" id="UP001187415"/>
    </source>
</evidence>
<reference evidence="2" key="1">
    <citation type="submission" date="2023-07" db="EMBL/GenBank/DDBJ databases">
        <title>Chromosome-level Genome Assembly of Striped Snakehead (Channa striata).</title>
        <authorList>
            <person name="Liu H."/>
        </authorList>
    </citation>
    <scope>NUCLEOTIDE SEQUENCE</scope>
    <source>
        <strain evidence="2">Gz</strain>
        <tissue evidence="2">Muscle</tissue>
    </source>
</reference>
<dbReference type="AlphaFoldDB" id="A0AA88T194"/>
<comment type="caution">
    <text evidence="2">The sequence shown here is derived from an EMBL/GenBank/DDBJ whole genome shotgun (WGS) entry which is preliminary data.</text>
</comment>
<proteinExistence type="predicted"/>
<feature type="region of interest" description="Disordered" evidence="1">
    <location>
        <begin position="1"/>
        <end position="22"/>
    </location>
</feature>
<gene>
    <name evidence="2" type="ORF">Q5P01_005395</name>
</gene>
<accession>A0AA88T194</accession>
<name>A0AA88T194_CHASR</name>
<organism evidence="2 3">
    <name type="scientific">Channa striata</name>
    <name type="common">Snakehead murrel</name>
    <name type="synonym">Ophicephalus striatus</name>
    <dbReference type="NCBI Taxonomy" id="64152"/>
    <lineage>
        <taxon>Eukaryota</taxon>
        <taxon>Metazoa</taxon>
        <taxon>Chordata</taxon>
        <taxon>Craniata</taxon>
        <taxon>Vertebrata</taxon>
        <taxon>Euteleostomi</taxon>
        <taxon>Actinopterygii</taxon>
        <taxon>Neopterygii</taxon>
        <taxon>Teleostei</taxon>
        <taxon>Neoteleostei</taxon>
        <taxon>Acanthomorphata</taxon>
        <taxon>Anabantaria</taxon>
        <taxon>Anabantiformes</taxon>
        <taxon>Channoidei</taxon>
        <taxon>Channidae</taxon>
        <taxon>Channa</taxon>
    </lineage>
</organism>
<feature type="compositionally biased region" description="Basic and acidic residues" evidence="1">
    <location>
        <begin position="1"/>
        <end position="11"/>
    </location>
</feature>
<dbReference type="Proteomes" id="UP001187415">
    <property type="component" value="Unassembled WGS sequence"/>
</dbReference>
<sequence length="113" mass="12669">MPEQVREEAKARIRLRGGDPQSEPLVLSDSGLQFGQYRGQTFQWLLSNDVGYADVLASYAELFREMVTAVTSHCATEGSLPVQNQDQRPVGFGAHARKRHISLYETHTQSVLH</sequence>